<comment type="caution">
    <text evidence="8">The sequence shown here is derived from an EMBL/GenBank/DDBJ whole genome shotgun (WGS) entry which is preliminary data.</text>
</comment>
<dbReference type="PANTHER" id="PTHR12547:SF18">
    <property type="entry name" value="PROTEIN TIS11"/>
    <property type="match status" value="1"/>
</dbReference>
<name>A0AAD5YL07_9APHY</name>
<feature type="domain" description="C3H1-type" evidence="7">
    <location>
        <begin position="507"/>
        <end position="535"/>
    </location>
</feature>
<feature type="zinc finger region" description="C3H1-type" evidence="5">
    <location>
        <begin position="507"/>
        <end position="535"/>
    </location>
</feature>
<keyword evidence="2" id="KW-0677">Repeat</keyword>
<feature type="compositionally biased region" description="Polar residues" evidence="6">
    <location>
        <begin position="94"/>
        <end position="104"/>
    </location>
</feature>
<feature type="compositionally biased region" description="Polar residues" evidence="6">
    <location>
        <begin position="44"/>
        <end position="57"/>
    </location>
</feature>
<feature type="region of interest" description="Disordered" evidence="6">
    <location>
        <begin position="700"/>
        <end position="741"/>
    </location>
</feature>
<protein>
    <recommendedName>
        <fullName evidence="7">C3H1-type domain-containing protein</fullName>
    </recommendedName>
</protein>
<feature type="compositionally biased region" description="Polar residues" evidence="6">
    <location>
        <begin position="1"/>
        <end position="37"/>
    </location>
</feature>
<reference evidence="8" key="1">
    <citation type="submission" date="2022-07" db="EMBL/GenBank/DDBJ databases">
        <title>Genome Sequence of Physisporinus lineatus.</title>
        <authorList>
            <person name="Buettner E."/>
        </authorList>
    </citation>
    <scope>NUCLEOTIDE SEQUENCE</scope>
    <source>
        <strain evidence="8">VT162</strain>
    </source>
</reference>
<keyword evidence="9" id="KW-1185">Reference proteome</keyword>
<feature type="compositionally biased region" description="Polar residues" evidence="6">
    <location>
        <begin position="112"/>
        <end position="141"/>
    </location>
</feature>
<dbReference type="GO" id="GO:0003729">
    <property type="term" value="F:mRNA binding"/>
    <property type="evidence" value="ECO:0007669"/>
    <property type="project" value="InterPro"/>
</dbReference>
<feature type="region of interest" description="Disordered" evidence="6">
    <location>
        <begin position="676"/>
        <end position="695"/>
    </location>
</feature>
<dbReference type="GO" id="GO:0008270">
    <property type="term" value="F:zinc ion binding"/>
    <property type="evidence" value="ECO:0007669"/>
    <property type="project" value="UniProtKB-KW"/>
</dbReference>
<dbReference type="PROSITE" id="PS50103">
    <property type="entry name" value="ZF_C3H1"/>
    <property type="match status" value="2"/>
</dbReference>
<dbReference type="InterPro" id="IPR036855">
    <property type="entry name" value="Znf_CCCH_sf"/>
</dbReference>
<feature type="compositionally biased region" description="Low complexity" evidence="6">
    <location>
        <begin position="700"/>
        <end position="712"/>
    </location>
</feature>
<feature type="compositionally biased region" description="Low complexity" evidence="6">
    <location>
        <begin position="143"/>
        <end position="158"/>
    </location>
</feature>
<keyword evidence="1 5" id="KW-0479">Metal-binding</keyword>
<evidence type="ECO:0000313" key="9">
    <source>
        <dbReference type="Proteomes" id="UP001212997"/>
    </source>
</evidence>
<feature type="domain" description="C3H1-type" evidence="7">
    <location>
        <begin position="469"/>
        <end position="497"/>
    </location>
</feature>
<dbReference type="SUPFAM" id="SSF90229">
    <property type="entry name" value="CCCH zinc finger"/>
    <property type="match status" value="2"/>
</dbReference>
<dbReference type="Gene3D" id="4.10.1000.10">
    <property type="entry name" value="Zinc finger, CCCH-type"/>
    <property type="match status" value="2"/>
</dbReference>
<accession>A0AAD5YL07</accession>
<dbReference type="AlphaFoldDB" id="A0AAD5YL07"/>
<sequence>MHDPVTNPSQSTNYYSPDDIANSNQSKSQVQMTSNQREILPSASRRTQAPVQNGSRWMLNNSGQLVDAASGEWDLVEGLVKLQIADGNGDPNPQMRTPPQSKSVAGTVVAPNETSPLETASDTSVGSNSPTNIDQQGNFASHSRGSSADTTGSAASQTLRPAPFAPLKVASVGESRNRPHSYSGGLSAADLTRLQQAGGSPGTKDTWGSPNGTPERPSQPEPPAYASLTSQNGFRPQDHAQMLSTNAGDDLQVDYQLQQRRFAPIAQSGGQVPQFAPANRPANIMPNQSFRQARPFNPQVQIPGVVPSPTNFAYPAALHPASLNLPNAQQQLFDMMPLPTPPLENPTMARLQQQSAFRPGHQHSASDPASLRDPATLALVNPAFAGQLYQTAAMGPSGMPIFANQFYPATQESYPPELAIMAARLQAQYTGGPYGIPGQAMPAAAAANGAAAGNAAGNGPSANNRKLGLYKTELCRSWEEKGSCRYGSKCQFAHGEEELRKVQRHPKYKTEICRTFWVSGSCPYGKRCCFIHTELPASGAPPGADGAPPPANPDGRARSASTNSDPNEVSTSLLARISAKRSQENSGTGSVSTTPPSATFSGRPGALRVDTSVIDTANTKQNKSAYPTFAHNGILMPAGEDAPAMSPGPVTAAPDFGRHATARMDIVGTQPRINKAANANSNGRHSFSGSDVQLDFNSVTPTASQAQQTPQFSSPPPPEPSRGGRVNGHVRSGSAGNWGSATTRTSHLTAYPLSSIPGGELKANSPWADYTNVGSRIAEKTWG</sequence>
<feature type="region of interest" description="Disordered" evidence="6">
    <location>
        <begin position="539"/>
        <end position="606"/>
    </location>
</feature>
<dbReference type="InterPro" id="IPR000571">
    <property type="entry name" value="Znf_CCCH"/>
</dbReference>
<dbReference type="Pfam" id="PF00642">
    <property type="entry name" value="zf-CCCH"/>
    <property type="match status" value="2"/>
</dbReference>
<feature type="compositionally biased region" description="Polar residues" evidence="6">
    <location>
        <begin position="677"/>
        <end position="695"/>
    </location>
</feature>
<dbReference type="FunFam" id="4.10.1000.10:FF:000002">
    <property type="entry name" value="Zinc finger protein 36, C3H1 type-like 1"/>
    <property type="match status" value="1"/>
</dbReference>
<evidence type="ECO:0000256" key="1">
    <source>
        <dbReference type="ARBA" id="ARBA00022723"/>
    </source>
</evidence>
<feature type="compositionally biased region" description="Low complexity" evidence="6">
    <location>
        <begin position="586"/>
        <end position="599"/>
    </location>
</feature>
<organism evidence="8 9">
    <name type="scientific">Meripilus lineatus</name>
    <dbReference type="NCBI Taxonomy" id="2056292"/>
    <lineage>
        <taxon>Eukaryota</taxon>
        <taxon>Fungi</taxon>
        <taxon>Dikarya</taxon>
        <taxon>Basidiomycota</taxon>
        <taxon>Agaricomycotina</taxon>
        <taxon>Agaricomycetes</taxon>
        <taxon>Polyporales</taxon>
        <taxon>Meripilaceae</taxon>
        <taxon>Meripilus</taxon>
    </lineage>
</organism>
<dbReference type="Proteomes" id="UP001212997">
    <property type="component" value="Unassembled WGS sequence"/>
</dbReference>
<dbReference type="InterPro" id="IPR045877">
    <property type="entry name" value="ZFP36-like"/>
</dbReference>
<dbReference type="PANTHER" id="PTHR12547">
    <property type="entry name" value="CCCH ZINC FINGER/TIS11-RELATED"/>
    <property type="match status" value="1"/>
</dbReference>
<evidence type="ECO:0000313" key="8">
    <source>
        <dbReference type="EMBL" id="KAJ3490492.1"/>
    </source>
</evidence>
<evidence type="ECO:0000256" key="4">
    <source>
        <dbReference type="ARBA" id="ARBA00022833"/>
    </source>
</evidence>
<keyword evidence="3 5" id="KW-0863">Zinc-finger</keyword>
<evidence type="ECO:0000256" key="3">
    <source>
        <dbReference type="ARBA" id="ARBA00022771"/>
    </source>
</evidence>
<evidence type="ECO:0000256" key="2">
    <source>
        <dbReference type="ARBA" id="ARBA00022737"/>
    </source>
</evidence>
<keyword evidence="4 5" id="KW-0862">Zinc</keyword>
<dbReference type="FunFam" id="4.10.1000.10:FF:000001">
    <property type="entry name" value="zinc finger CCCH domain-containing protein 15-like"/>
    <property type="match status" value="1"/>
</dbReference>
<evidence type="ECO:0000256" key="6">
    <source>
        <dbReference type="SAM" id="MobiDB-lite"/>
    </source>
</evidence>
<feature type="region of interest" description="Disordered" evidence="6">
    <location>
        <begin position="195"/>
        <end position="232"/>
    </location>
</feature>
<feature type="region of interest" description="Disordered" evidence="6">
    <location>
        <begin position="84"/>
        <end position="162"/>
    </location>
</feature>
<evidence type="ECO:0000259" key="7">
    <source>
        <dbReference type="PROSITE" id="PS50103"/>
    </source>
</evidence>
<feature type="compositionally biased region" description="Polar residues" evidence="6">
    <location>
        <begin position="559"/>
        <end position="573"/>
    </location>
</feature>
<gene>
    <name evidence="8" type="ORF">NLI96_g1388</name>
</gene>
<evidence type="ECO:0000256" key="5">
    <source>
        <dbReference type="PROSITE-ProRule" id="PRU00723"/>
    </source>
</evidence>
<dbReference type="EMBL" id="JANAWD010000027">
    <property type="protein sequence ID" value="KAJ3490492.1"/>
    <property type="molecule type" value="Genomic_DNA"/>
</dbReference>
<feature type="zinc finger region" description="C3H1-type" evidence="5">
    <location>
        <begin position="469"/>
        <end position="497"/>
    </location>
</feature>
<feature type="region of interest" description="Disordered" evidence="6">
    <location>
        <begin position="1"/>
        <end position="57"/>
    </location>
</feature>
<proteinExistence type="predicted"/>
<dbReference type="SMART" id="SM00356">
    <property type="entry name" value="ZnF_C3H1"/>
    <property type="match status" value="2"/>
</dbReference>